<keyword evidence="2" id="KW-1133">Transmembrane helix</keyword>
<evidence type="ECO:0000256" key="1">
    <source>
        <dbReference type="SAM" id="MobiDB-lite"/>
    </source>
</evidence>
<gene>
    <name evidence="3" type="ORF">Vbra_7994</name>
</gene>
<feature type="transmembrane region" description="Helical" evidence="2">
    <location>
        <begin position="101"/>
        <end position="121"/>
    </location>
</feature>
<dbReference type="AlphaFoldDB" id="A0A0G4EPR5"/>
<feature type="compositionally biased region" description="Polar residues" evidence="1">
    <location>
        <begin position="404"/>
        <end position="414"/>
    </location>
</feature>
<feature type="region of interest" description="Disordered" evidence="1">
    <location>
        <begin position="503"/>
        <end position="617"/>
    </location>
</feature>
<accession>A0A0G4EPR5</accession>
<feature type="region of interest" description="Disordered" evidence="1">
    <location>
        <begin position="375"/>
        <end position="417"/>
    </location>
</feature>
<feature type="compositionally biased region" description="Basic and acidic residues" evidence="1">
    <location>
        <begin position="570"/>
        <end position="580"/>
    </location>
</feature>
<feature type="transmembrane region" description="Helical" evidence="2">
    <location>
        <begin position="225"/>
        <end position="246"/>
    </location>
</feature>
<dbReference type="EMBL" id="CDMY01000280">
    <property type="protein sequence ID" value="CEL99430.1"/>
    <property type="molecule type" value="Genomic_DNA"/>
</dbReference>
<feature type="compositionally biased region" description="Pro residues" evidence="1">
    <location>
        <begin position="509"/>
        <end position="526"/>
    </location>
</feature>
<keyword evidence="2" id="KW-0812">Transmembrane</keyword>
<keyword evidence="4" id="KW-1185">Reference proteome</keyword>
<sequence length="695" mass="72995">MTLSVEAQVLLGYTSCTMAAALQAVRFVRVPLLNPHILVTPLNLAAKLSDLSPVLYGILPWVGFALECATYALLPVTAAVPMQTTALTSLVLSQVHRGRFSLKHLVGFVAAAMAWLLPLFLPLPHTDFRMQPFFDHLLSVWTVLYVLSLLALATLIHRRHLVSSASLPLPMPSPSGSPKDRNKRHLADANSMDAGSLFMATLPAAMNFGVAVIALTAVAHSVGSLLVSGVAPYPLLVAALVVFFLTREAQMNSLERQIDAIAPGHARSLCGSPVPQSLKSSVHQSYAYQRPMHQPPQDEDLMTTGLDGCRAGFAGGTNPESLFSIWRTHSTVPQHGQALLGVFFAYGMECCLTGCTTGLLLLGRTVWGSGRSTTDAVELPMRPKGRHRHVAGADSPRSDDDQLLPQSPDGSSGSTRDDLEDRLIQSVVASAAGQQHDDPFKAPQTNPFARGPSSGVPSITPSPWAASSNQWIAARNAATPDTNTADPATMAVFAAFPDELAPASHPPAAAAPPPQTVSPIPPPTQPAKPVATQAVHEPAAEGKRTDTTAETRAATADEEGDTHPHHHSHHAETDTQETHHPSSAFLQADEEGSDTGGGWGAFATATAGRGEQHRGERKGQVLMVTGEAQKKPLLLSVDTSTVPSLLGLGALDKGGCNSPDDAAGKGGLAGGGGGGGMGDDSLEEEVLMDAIHDVM</sequence>
<feature type="transmembrane region" description="Helical" evidence="2">
    <location>
        <begin position="58"/>
        <end position="80"/>
    </location>
</feature>
<feature type="transmembrane region" description="Helical" evidence="2">
    <location>
        <begin position="197"/>
        <end position="219"/>
    </location>
</feature>
<name>A0A0G4EPR5_VITBC</name>
<evidence type="ECO:0000313" key="4">
    <source>
        <dbReference type="Proteomes" id="UP000041254"/>
    </source>
</evidence>
<keyword evidence="2" id="KW-0472">Membrane</keyword>
<proteinExistence type="predicted"/>
<dbReference type="VEuPathDB" id="CryptoDB:Vbra_7994"/>
<evidence type="ECO:0000313" key="3">
    <source>
        <dbReference type="EMBL" id="CEL99430.1"/>
    </source>
</evidence>
<protein>
    <submittedName>
        <fullName evidence="3">Uncharacterized protein</fullName>
    </submittedName>
</protein>
<evidence type="ECO:0000256" key="2">
    <source>
        <dbReference type="SAM" id="Phobius"/>
    </source>
</evidence>
<reference evidence="3 4" key="1">
    <citation type="submission" date="2014-11" db="EMBL/GenBank/DDBJ databases">
        <authorList>
            <person name="Zhu J."/>
            <person name="Qi W."/>
            <person name="Song R."/>
        </authorList>
    </citation>
    <scope>NUCLEOTIDE SEQUENCE [LARGE SCALE GENOMIC DNA]</scope>
</reference>
<organism evidence="3 4">
    <name type="scientific">Vitrella brassicaformis (strain CCMP3155)</name>
    <dbReference type="NCBI Taxonomy" id="1169540"/>
    <lineage>
        <taxon>Eukaryota</taxon>
        <taxon>Sar</taxon>
        <taxon>Alveolata</taxon>
        <taxon>Colpodellida</taxon>
        <taxon>Vitrellaceae</taxon>
        <taxon>Vitrella</taxon>
    </lineage>
</organism>
<feature type="compositionally biased region" description="Basic and acidic residues" evidence="1">
    <location>
        <begin position="538"/>
        <end position="549"/>
    </location>
</feature>
<dbReference type="InParanoid" id="A0A0G4EPR5"/>
<dbReference type="Proteomes" id="UP000041254">
    <property type="component" value="Unassembled WGS sequence"/>
</dbReference>
<feature type="region of interest" description="Disordered" evidence="1">
    <location>
        <begin position="430"/>
        <end position="463"/>
    </location>
</feature>
<feature type="transmembrane region" description="Helical" evidence="2">
    <location>
        <begin position="133"/>
        <end position="156"/>
    </location>
</feature>